<keyword evidence="3" id="KW-1185">Reference proteome</keyword>
<dbReference type="RefSeq" id="WP_148068165.1">
    <property type="nucleotide sequence ID" value="NZ_VRZA01000003.1"/>
</dbReference>
<proteinExistence type="predicted"/>
<name>A0A5C8ZYZ1_9GAMM</name>
<dbReference type="Proteomes" id="UP000321039">
    <property type="component" value="Unassembled WGS sequence"/>
</dbReference>
<evidence type="ECO:0000256" key="1">
    <source>
        <dbReference type="SAM" id="SignalP"/>
    </source>
</evidence>
<sequence length="193" mass="21571">MHRLLLIISALFLLSSASLQTLGEDALPPPVNGVSFEEWAAANARLANQQPQAEVLAVLGVDASQWERVNTEFLEALKQSGAGSPLMRRYAEIFAQPAVGRFAGQDSQPQVGNKLATYEDYARVQAHLTVASEYGEDPQKVLAEHDLTVYEFSQETGRWIQARARAASDRSEALRMNQIMAQFEEEYRQRYAR</sequence>
<dbReference type="EMBL" id="VRZA01000003">
    <property type="protein sequence ID" value="TXS93823.1"/>
    <property type="molecule type" value="Genomic_DNA"/>
</dbReference>
<evidence type="ECO:0000313" key="3">
    <source>
        <dbReference type="Proteomes" id="UP000321039"/>
    </source>
</evidence>
<organism evidence="2 3">
    <name type="scientific">Parahaliea maris</name>
    <dbReference type="NCBI Taxonomy" id="2716870"/>
    <lineage>
        <taxon>Bacteria</taxon>
        <taxon>Pseudomonadati</taxon>
        <taxon>Pseudomonadota</taxon>
        <taxon>Gammaproteobacteria</taxon>
        <taxon>Cellvibrionales</taxon>
        <taxon>Halieaceae</taxon>
        <taxon>Parahaliea</taxon>
    </lineage>
</organism>
<feature type="signal peptide" evidence="1">
    <location>
        <begin position="1"/>
        <end position="23"/>
    </location>
</feature>
<accession>A0A5C8ZYZ1</accession>
<evidence type="ECO:0000313" key="2">
    <source>
        <dbReference type="EMBL" id="TXS93823.1"/>
    </source>
</evidence>
<feature type="chain" id="PRO_5022898352" evidence="1">
    <location>
        <begin position="24"/>
        <end position="193"/>
    </location>
</feature>
<comment type="caution">
    <text evidence="2">The sequence shown here is derived from an EMBL/GenBank/DDBJ whole genome shotgun (WGS) entry which is preliminary data.</text>
</comment>
<keyword evidence="1" id="KW-0732">Signal</keyword>
<gene>
    <name evidence="2" type="ORF">FV139_09305</name>
</gene>
<dbReference type="AlphaFoldDB" id="A0A5C8ZYZ1"/>
<reference evidence="2 3" key="1">
    <citation type="submission" date="2019-08" db="EMBL/GenBank/DDBJ databases">
        <title>Parahaliea maris sp. nov., isolated from the surface seawater.</title>
        <authorList>
            <person name="Liu Y."/>
        </authorList>
    </citation>
    <scope>NUCLEOTIDE SEQUENCE [LARGE SCALE GENOMIC DNA]</scope>
    <source>
        <strain evidence="2 3">HSLHS9</strain>
    </source>
</reference>
<protein>
    <submittedName>
        <fullName evidence="2">Uncharacterized protein</fullName>
    </submittedName>
</protein>